<dbReference type="GeneID" id="100377795"/>
<evidence type="ECO:0000256" key="1">
    <source>
        <dbReference type="ARBA" id="ARBA00004141"/>
    </source>
</evidence>
<gene>
    <name evidence="10" type="primary">LOC100377795</name>
</gene>
<proteinExistence type="inferred from homology"/>
<evidence type="ECO:0000256" key="4">
    <source>
        <dbReference type="ARBA" id="ARBA00022692"/>
    </source>
</evidence>
<evidence type="ECO:0000313" key="9">
    <source>
        <dbReference type="Proteomes" id="UP000694865"/>
    </source>
</evidence>
<sequence>MATTTTVTTTVVKPLRLIGFISSIIAFPLLLAACIGDYWMEARGFYMGLWDECYNGTRVLEPTPPPYGYDPEIHCYDAVEEAWLLAVRALVIICILCDVAAIVIAIVGYFLKMNLLYRVAAIVLFFGGLCLLISVIVFPSMFMQSDVVLYRGDWELGWCYGVAWGALFFIVAAGILLLCDDNKEIYHDERVYYTDA</sequence>
<feature type="transmembrane region" description="Helical" evidence="8">
    <location>
        <begin position="162"/>
        <end position="179"/>
    </location>
</feature>
<evidence type="ECO:0000313" key="10">
    <source>
        <dbReference type="RefSeq" id="XP_002739017.1"/>
    </source>
</evidence>
<keyword evidence="4 8" id="KW-0812">Transmembrane</keyword>
<feature type="transmembrane region" description="Helical" evidence="8">
    <location>
        <begin position="123"/>
        <end position="142"/>
    </location>
</feature>
<dbReference type="PANTHER" id="PTHR14399:SF5">
    <property type="entry name" value="CELL JUNCTION PROTEIN VAB-9"/>
    <property type="match status" value="1"/>
</dbReference>
<evidence type="ECO:0000256" key="8">
    <source>
        <dbReference type="SAM" id="Phobius"/>
    </source>
</evidence>
<name>A0ABM0GWQ6_SACKO</name>
<dbReference type="RefSeq" id="XP_002739017.1">
    <property type="nucleotide sequence ID" value="XM_002738971.2"/>
</dbReference>
<evidence type="ECO:0000256" key="2">
    <source>
        <dbReference type="ARBA" id="ARBA00004282"/>
    </source>
</evidence>
<feature type="transmembrane region" description="Helical" evidence="8">
    <location>
        <begin position="89"/>
        <end position="111"/>
    </location>
</feature>
<reference evidence="10" key="1">
    <citation type="submission" date="2025-08" db="UniProtKB">
        <authorList>
            <consortium name="RefSeq"/>
        </authorList>
    </citation>
    <scope>IDENTIFICATION</scope>
    <source>
        <tissue evidence="10">Testes</tissue>
    </source>
</reference>
<evidence type="ECO:0000256" key="5">
    <source>
        <dbReference type="ARBA" id="ARBA00022949"/>
    </source>
</evidence>
<feature type="transmembrane region" description="Helical" evidence="8">
    <location>
        <begin position="17"/>
        <end position="40"/>
    </location>
</feature>
<dbReference type="InterPro" id="IPR015664">
    <property type="entry name" value="P53_induced"/>
</dbReference>
<dbReference type="InterPro" id="IPR004031">
    <property type="entry name" value="PMP22/EMP/MP20/Claudin"/>
</dbReference>
<dbReference type="Proteomes" id="UP000694865">
    <property type="component" value="Unplaced"/>
</dbReference>
<keyword evidence="5" id="KW-0965">Cell junction</keyword>
<keyword evidence="7 8" id="KW-0472">Membrane</keyword>
<evidence type="ECO:0000256" key="3">
    <source>
        <dbReference type="ARBA" id="ARBA00008691"/>
    </source>
</evidence>
<evidence type="ECO:0000256" key="6">
    <source>
        <dbReference type="ARBA" id="ARBA00022989"/>
    </source>
</evidence>
<dbReference type="Pfam" id="PF00822">
    <property type="entry name" value="PMP22_Claudin"/>
    <property type="match status" value="1"/>
</dbReference>
<keyword evidence="9" id="KW-1185">Reference proteome</keyword>
<protein>
    <submittedName>
        <fullName evidence="10">Lens fiber membrane intrinsic protein-like</fullName>
    </submittedName>
</protein>
<dbReference type="PANTHER" id="PTHR14399">
    <property type="entry name" value="P53-INDUCED PROTEIN RELATED"/>
    <property type="match status" value="1"/>
</dbReference>
<organism evidence="9 10">
    <name type="scientific">Saccoglossus kowalevskii</name>
    <name type="common">Acorn worm</name>
    <dbReference type="NCBI Taxonomy" id="10224"/>
    <lineage>
        <taxon>Eukaryota</taxon>
        <taxon>Metazoa</taxon>
        <taxon>Hemichordata</taxon>
        <taxon>Enteropneusta</taxon>
        <taxon>Harrimaniidae</taxon>
        <taxon>Saccoglossus</taxon>
    </lineage>
</organism>
<comment type="subcellular location">
    <subcellularLocation>
        <location evidence="2">Cell junction</location>
    </subcellularLocation>
    <subcellularLocation>
        <location evidence="1">Membrane</location>
        <topology evidence="1">Multi-pass membrane protein</topology>
    </subcellularLocation>
</comment>
<comment type="similarity">
    <text evidence="3">Belongs to the TMEM47 family.</text>
</comment>
<keyword evidence="6 8" id="KW-1133">Transmembrane helix</keyword>
<evidence type="ECO:0000256" key="7">
    <source>
        <dbReference type="ARBA" id="ARBA00023136"/>
    </source>
</evidence>
<accession>A0ABM0GWQ6</accession>
<dbReference type="Gene3D" id="1.20.140.150">
    <property type="match status" value="1"/>
</dbReference>